<feature type="region of interest" description="Disordered" evidence="1">
    <location>
        <begin position="43"/>
        <end position="129"/>
    </location>
</feature>
<feature type="compositionally biased region" description="Pro residues" evidence="1">
    <location>
        <begin position="108"/>
        <end position="122"/>
    </location>
</feature>
<evidence type="ECO:0000313" key="3">
    <source>
        <dbReference type="Proteomes" id="UP000298652"/>
    </source>
</evidence>
<proteinExistence type="predicted"/>
<feature type="compositionally biased region" description="Basic residues" evidence="1">
    <location>
        <begin position="59"/>
        <end position="71"/>
    </location>
</feature>
<gene>
    <name evidence="2" type="ORF">SEVIR_5G428400v2</name>
</gene>
<dbReference type="Proteomes" id="UP000298652">
    <property type="component" value="Chromosome 5"/>
</dbReference>
<accession>A0A4U6UUS1</accession>
<reference evidence="2" key="1">
    <citation type="submission" date="2019-03" db="EMBL/GenBank/DDBJ databases">
        <title>WGS assembly of Setaria viridis.</title>
        <authorList>
            <person name="Huang P."/>
            <person name="Jenkins J."/>
            <person name="Grimwood J."/>
            <person name="Barry K."/>
            <person name="Healey A."/>
            <person name="Mamidi S."/>
            <person name="Sreedasyam A."/>
            <person name="Shu S."/>
            <person name="Feldman M."/>
            <person name="Wu J."/>
            <person name="Yu Y."/>
            <person name="Chen C."/>
            <person name="Johnson J."/>
            <person name="Rokhsar D."/>
            <person name="Baxter I."/>
            <person name="Schmutz J."/>
            <person name="Brutnell T."/>
            <person name="Kellogg E."/>
        </authorList>
    </citation>
    <scope>NUCLEOTIDE SEQUENCE [LARGE SCALE GENOMIC DNA]</scope>
</reference>
<protein>
    <submittedName>
        <fullName evidence="2">Uncharacterized protein</fullName>
    </submittedName>
</protein>
<dbReference type="AlphaFoldDB" id="A0A4U6UUS1"/>
<keyword evidence="3" id="KW-1185">Reference proteome</keyword>
<organism evidence="2 3">
    <name type="scientific">Setaria viridis</name>
    <name type="common">Green bristlegrass</name>
    <name type="synonym">Setaria italica subsp. viridis</name>
    <dbReference type="NCBI Taxonomy" id="4556"/>
    <lineage>
        <taxon>Eukaryota</taxon>
        <taxon>Viridiplantae</taxon>
        <taxon>Streptophyta</taxon>
        <taxon>Embryophyta</taxon>
        <taxon>Tracheophyta</taxon>
        <taxon>Spermatophyta</taxon>
        <taxon>Magnoliopsida</taxon>
        <taxon>Liliopsida</taxon>
        <taxon>Poales</taxon>
        <taxon>Poaceae</taxon>
        <taxon>PACMAD clade</taxon>
        <taxon>Panicoideae</taxon>
        <taxon>Panicodae</taxon>
        <taxon>Paniceae</taxon>
        <taxon>Cenchrinae</taxon>
        <taxon>Setaria</taxon>
    </lineage>
</organism>
<sequence length="153" mass="17178">MGHNSHEPQAAKLIHAKPRTIAIQVRRHRVNAGETNHYGHAVAAEECLPRQRPASTQHGRPRHALRARHQSRREPLPRRRRRRRRRRRAATHGCAHGVVQGGGRGRLRPPPRPQQPRPPAAGAPPVDANVDAWGTHCTAAKMIRQKNGLLVRT</sequence>
<dbReference type="EMBL" id="CM016556">
    <property type="protein sequence ID" value="TKW18403.1"/>
    <property type="molecule type" value="Genomic_DNA"/>
</dbReference>
<dbReference type="Gramene" id="TKW18403">
    <property type="protein sequence ID" value="TKW18403"/>
    <property type="gene ID" value="SEVIR_5G428400v2"/>
</dbReference>
<feature type="compositionally biased region" description="Basic residues" evidence="1">
    <location>
        <begin position="78"/>
        <end position="90"/>
    </location>
</feature>
<evidence type="ECO:0000256" key="1">
    <source>
        <dbReference type="SAM" id="MobiDB-lite"/>
    </source>
</evidence>
<name>A0A4U6UUS1_SETVI</name>
<evidence type="ECO:0000313" key="2">
    <source>
        <dbReference type="EMBL" id="TKW18403.1"/>
    </source>
</evidence>